<accession>A0AAV7JS50</accession>
<dbReference type="AlphaFoldDB" id="A0AAV7JS50"/>
<gene>
    <name evidence="2" type="ORF">LOD99_5160</name>
</gene>
<dbReference type="InterPro" id="IPR013083">
    <property type="entry name" value="Znf_RING/FYVE/PHD"/>
</dbReference>
<comment type="caution">
    <text evidence="2">The sequence shown here is derived from an EMBL/GenBank/DDBJ whole genome shotgun (WGS) entry which is preliminary data.</text>
</comment>
<reference evidence="2 3" key="1">
    <citation type="journal article" date="2023" name="BMC Biol.">
        <title>The compact genome of the sponge Oopsacas minuta (Hexactinellida) is lacking key metazoan core genes.</title>
        <authorList>
            <person name="Santini S."/>
            <person name="Schenkelaars Q."/>
            <person name="Jourda C."/>
            <person name="Duchesne M."/>
            <person name="Belahbib H."/>
            <person name="Rocher C."/>
            <person name="Selva M."/>
            <person name="Riesgo A."/>
            <person name="Vervoort M."/>
            <person name="Leys S.P."/>
            <person name="Kodjabachian L."/>
            <person name="Le Bivic A."/>
            <person name="Borchiellini C."/>
            <person name="Claverie J.M."/>
            <person name="Renard E."/>
        </authorList>
    </citation>
    <scope>NUCLEOTIDE SEQUENCE [LARGE SCALE GENOMIC DNA]</scope>
    <source>
        <strain evidence="2">SPO-2</strain>
    </source>
</reference>
<keyword evidence="3" id="KW-1185">Reference proteome</keyword>
<dbReference type="Gene3D" id="3.30.40.10">
    <property type="entry name" value="Zinc/RING finger domain, C3HC4 (zinc finger)"/>
    <property type="match status" value="1"/>
</dbReference>
<name>A0AAV7JS50_9METZ</name>
<proteinExistence type="predicted"/>
<keyword evidence="2" id="KW-0675">Receptor</keyword>
<sequence length="365" mass="41470">MATRTGSGLGLDKKDDLMLNFSLAESSNNLVYHGYKREFITQQLSAMEEALAVCSKCSGILRDACNIREGEVMVCEACVGVEEGAQPVGAVRIMVSNLRCRCPLKHRGCRWEGTVGQMGQHLNECDHLMVLCPYSAYGCGKELQREEFEMHRREGKEYHNELMSIFMAERVERQAVEIKKLQVSINELIEERKYLRVNGVVWRIKDCESIKEKISIFTRSSEIISYRESICTDPISPISNQDDKVMKEGKIKQNKCYKGPKFVLGPWYVVSLQLLIDKTSGEVSLNLLSDKSNVKEKHLKWPLQGKCKVIILNQQNADTNWRLETDTFELSREGTVKLTSIPSGIISADEYNGTIILKVLFDIEQ</sequence>
<evidence type="ECO:0000313" key="3">
    <source>
        <dbReference type="Proteomes" id="UP001165289"/>
    </source>
</evidence>
<protein>
    <submittedName>
        <fullName evidence="2">TNF receptor-associated factor 4-like</fullName>
    </submittedName>
</protein>
<dbReference type="EMBL" id="JAKMXF010000303">
    <property type="protein sequence ID" value="KAI6651552.1"/>
    <property type="molecule type" value="Genomic_DNA"/>
</dbReference>
<dbReference type="SUPFAM" id="SSF49599">
    <property type="entry name" value="TRAF domain-like"/>
    <property type="match status" value="1"/>
</dbReference>
<evidence type="ECO:0000256" key="1">
    <source>
        <dbReference type="SAM" id="Coils"/>
    </source>
</evidence>
<organism evidence="2 3">
    <name type="scientific">Oopsacas minuta</name>
    <dbReference type="NCBI Taxonomy" id="111878"/>
    <lineage>
        <taxon>Eukaryota</taxon>
        <taxon>Metazoa</taxon>
        <taxon>Porifera</taxon>
        <taxon>Hexactinellida</taxon>
        <taxon>Hexasterophora</taxon>
        <taxon>Lyssacinosida</taxon>
        <taxon>Leucopsacidae</taxon>
        <taxon>Oopsacas</taxon>
    </lineage>
</organism>
<evidence type="ECO:0000313" key="2">
    <source>
        <dbReference type="EMBL" id="KAI6651552.1"/>
    </source>
</evidence>
<dbReference type="Proteomes" id="UP001165289">
    <property type="component" value="Unassembled WGS sequence"/>
</dbReference>
<keyword evidence="1" id="KW-0175">Coiled coil</keyword>
<feature type="coiled-coil region" evidence="1">
    <location>
        <begin position="171"/>
        <end position="198"/>
    </location>
</feature>